<evidence type="ECO:0000256" key="1">
    <source>
        <dbReference type="SAM" id="Phobius"/>
    </source>
</evidence>
<dbReference type="Proteomes" id="UP000002030">
    <property type="component" value="Chromosome"/>
</dbReference>
<evidence type="ECO:0000313" key="3">
    <source>
        <dbReference type="Proteomes" id="UP000002030"/>
    </source>
</evidence>
<sequence length="46" mass="5156">MEEILSSGLQTAFSILVAAYLLVRMEARMEALTQAITELKAIIERM</sequence>
<reference evidence="2 3" key="1">
    <citation type="journal article" date="2009" name="Stand. Genomic Sci.">
        <title>Complete genome sequence of Thermanaerovibrio acidaminovorans type strain (Su883).</title>
        <authorList>
            <person name="Chovatia M."/>
            <person name="Sikorski J."/>
            <person name="Schroder M."/>
            <person name="Lapidus A."/>
            <person name="Nolan M."/>
            <person name="Tice H."/>
            <person name="Glavina Del Rio T."/>
            <person name="Copeland A."/>
            <person name="Cheng J.F."/>
            <person name="Lucas S."/>
            <person name="Chen F."/>
            <person name="Bruce D."/>
            <person name="Goodwin L."/>
            <person name="Pitluck S."/>
            <person name="Ivanova N."/>
            <person name="Mavromatis K."/>
            <person name="Ovchinnikova G."/>
            <person name="Pati A."/>
            <person name="Chen A."/>
            <person name="Palaniappan K."/>
            <person name="Land M."/>
            <person name="Hauser L."/>
            <person name="Chang Y.J."/>
            <person name="Jeffries C.D."/>
            <person name="Chain P."/>
            <person name="Saunders E."/>
            <person name="Detter J.C."/>
            <person name="Brettin T."/>
            <person name="Rohde M."/>
            <person name="Goker M."/>
            <person name="Spring S."/>
            <person name="Bristow J."/>
            <person name="Markowitz V."/>
            <person name="Hugenholtz P."/>
            <person name="Kyrpides N.C."/>
            <person name="Klenk H.P."/>
            <person name="Eisen J.A."/>
        </authorList>
    </citation>
    <scope>NUCLEOTIDE SEQUENCE [LARGE SCALE GENOMIC DNA]</scope>
    <source>
        <strain evidence="3">ATCC 49978 / DSM 6589 / Su883</strain>
    </source>
</reference>
<accession>D1B712</accession>
<proteinExistence type="predicted"/>
<dbReference type="STRING" id="525903.Taci_1582"/>
<dbReference type="RefSeq" id="WP_012870312.1">
    <property type="nucleotide sequence ID" value="NC_013522.1"/>
</dbReference>
<keyword evidence="3" id="KW-1185">Reference proteome</keyword>
<dbReference type="AlphaFoldDB" id="D1B712"/>
<dbReference type="OrthoDB" id="2662123at2"/>
<dbReference type="KEGG" id="tai:Taci_1582"/>
<keyword evidence="1" id="KW-0472">Membrane</keyword>
<dbReference type="EnsemblBacteria" id="ACZ19803">
    <property type="protein sequence ID" value="ACZ19803"/>
    <property type="gene ID" value="Taci_1582"/>
</dbReference>
<name>D1B712_THEAS</name>
<dbReference type="HOGENOM" id="CLU_198854_6_0_0"/>
<gene>
    <name evidence="2" type="ordered locus">Taci_1582</name>
</gene>
<protein>
    <recommendedName>
        <fullName evidence="4">YvrJ family protein</fullName>
    </recommendedName>
</protein>
<dbReference type="Pfam" id="PF12841">
    <property type="entry name" value="YvrJ"/>
    <property type="match status" value="1"/>
</dbReference>
<feature type="transmembrane region" description="Helical" evidence="1">
    <location>
        <begin position="6"/>
        <end position="23"/>
    </location>
</feature>
<organism evidence="2 3">
    <name type="scientific">Thermanaerovibrio acidaminovorans (strain ATCC 49978 / DSM 6589 / Su883)</name>
    <name type="common">Selenomonas acidaminovorans</name>
    <dbReference type="NCBI Taxonomy" id="525903"/>
    <lineage>
        <taxon>Bacteria</taxon>
        <taxon>Thermotogati</taxon>
        <taxon>Synergistota</taxon>
        <taxon>Synergistia</taxon>
        <taxon>Synergistales</taxon>
        <taxon>Synergistaceae</taxon>
        <taxon>Thermanaerovibrio</taxon>
    </lineage>
</organism>
<dbReference type="InterPro" id="IPR024419">
    <property type="entry name" value="YvrJ"/>
</dbReference>
<evidence type="ECO:0008006" key="4">
    <source>
        <dbReference type="Google" id="ProtNLM"/>
    </source>
</evidence>
<dbReference type="EMBL" id="CP001818">
    <property type="protein sequence ID" value="ACZ19803.1"/>
    <property type="molecule type" value="Genomic_DNA"/>
</dbReference>
<evidence type="ECO:0000313" key="2">
    <source>
        <dbReference type="EMBL" id="ACZ19803.1"/>
    </source>
</evidence>
<keyword evidence="1" id="KW-0812">Transmembrane</keyword>
<keyword evidence="1" id="KW-1133">Transmembrane helix</keyword>